<evidence type="ECO:0000313" key="2">
    <source>
        <dbReference type="EMBL" id="SDK47038.1"/>
    </source>
</evidence>
<organism evidence="2 3">
    <name type="scientific">Bradyrhizobium ottawaense</name>
    <dbReference type="NCBI Taxonomy" id="931866"/>
    <lineage>
        <taxon>Bacteria</taxon>
        <taxon>Pseudomonadati</taxon>
        <taxon>Pseudomonadota</taxon>
        <taxon>Alphaproteobacteria</taxon>
        <taxon>Hyphomicrobiales</taxon>
        <taxon>Nitrobacteraceae</taxon>
        <taxon>Bradyrhizobium</taxon>
    </lineage>
</organism>
<proteinExistence type="predicted"/>
<keyword evidence="3" id="KW-1185">Reference proteome</keyword>
<sequence length="141" mass="14804">MRVRIIAGITITTTLVLYRLSSSNRSLAVSAGGVVDRARQFIGATASQVGVRSTLWCSAFLRKITGASGVDDTALSWERRQHIAPQVGAIVTMGRRGGGHVGVVSGFTAKGDPIVISGNNGGRVREAVHSRSSIRSWVSAS</sequence>
<evidence type="ECO:0000259" key="1">
    <source>
        <dbReference type="Pfam" id="PF05257"/>
    </source>
</evidence>
<dbReference type="EMBL" id="LT629693">
    <property type="protein sequence ID" value="SDK47038.1"/>
    <property type="molecule type" value="Genomic_DNA"/>
</dbReference>
<reference evidence="2 3" key="1">
    <citation type="submission" date="2016-10" db="EMBL/GenBank/DDBJ databases">
        <authorList>
            <person name="Varghese N."/>
            <person name="Submissions S."/>
        </authorList>
    </citation>
    <scope>NUCLEOTIDE SEQUENCE [LARGE SCALE GENOMIC DNA]</scope>
    <source>
        <strain evidence="2 3">GAS524</strain>
    </source>
</reference>
<dbReference type="RefSeq" id="WP_244525035.1">
    <property type="nucleotide sequence ID" value="NZ_LT629693.1"/>
</dbReference>
<evidence type="ECO:0000313" key="3">
    <source>
        <dbReference type="Proteomes" id="UP000198803"/>
    </source>
</evidence>
<name>A0ABY0QHK0_9BRAD</name>
<feature type="domain" description="Peptidase C51" evidence="1">
    <location>
        <begin position="56"/>
        <end position="119"/>
    </location>
</feature>
<dbReference type="Proteomes" id="UP000198803">
    <property type="component" value="Chromosome I"/>
</dbReference>
<protein>
    <submittedName>
        <fullName evidence="2">TIGR02594 family protein</fullName>
    </submittedName>
</protein>
<dbReference type="Pfam" id="PF05257">
    <property type="entry name" value="CHAP"/>
    <property type="match status" value="1"/>
</dbReference>
<dbReference type="InterPro" id="IPR007921">
    <property type="entry name" value="CHAP_dom"/>
</dbReference>
<accession>A0ABY0QHK0</accession>
<gene>
    <name evidence="2" type="ORF">SAMN05444163_8193</name>
</gene>